<dbReference type="RefSeq" id="WP_115565796.1">
    <property type="nucleotide sequence ID" value="NZ_QRGR01000011.1"/>
</dbReference>
<reference evidence="4" key="1">
    <citation type="submission" date="2018-08" db="EMBL/GenBank/DDBJ databases">
        <authorList>
            <person name="Liu Z.-W."/>
            <person name="Du Z.-J."/>
        </authorList>
    </citation>
    <scope>NUCLEOTIDE SEQUENCE [LARGE SCALE GENOMIC DNA]</scope>
    <source>
        <strain evidence="4">H4X</strain>
    </source>
</reference>
<dbReference type="GO" id="GO:0016853">
    <property type="term" value="F:isomerase activity"/>
    <property type="evidence" value="ECO:0007669"/>
    <property type="project" value="UniProtKB-KW"/>
</dbReference>
<organism evidence="3 4">
    <name type="scientific">Pontibacter diazotrophicus</name>
    <dbReference type="NCBI Taxonomy" id="1400979"/>
    <lineage>
        <taxon>Bacteria</taxon>
        <taxon>Pseudomonadati</taxon>
        <taxon>Bacteroidota</taxon>
        <taxon>Cytophagia</taxon>
        <taxon>Cytophagales</taxon>
        <taxon>Hymenobacteraceae</taxon>
        <taxon>Pontibacter</taxon>
    </lineage>
</organism>
<dbReference type="GO" id="GO:0016779">
    <property type="term" value="F:nucleotidyltransferase activity"/>
    <property type="evidence" value="ECO:0007669"/>
    <property type="project" value="InterPro"/>
</dbReference>
<gene>
    <name evidence="3" type="ORF">DXT99_12030</name>
</gene>
<evidence type="ECO:0000256" key="1">
    <source>
        <dbReference type="SAM" id="MobiDB-lite"/>
    </source>
</evidence>
<dbReference type="InterPro" id="IPR001538">
    <property type="entry name" value="Man6P_isomerase-2_C"/>
</dbReference>
<dbReference type="Gene3D" id="2.60.120.10">
    <property type="entry name" value="Jelly Rolls"/>
    <property type="match status" value="1"/>
</dbReference>
<dbReference type="Proteomes" id="UP000256708">
    <property type="component" value="Unassembled WGS sequence"/>
</dbReference>
<name>A0A3D8LCK0_9BACT</name>
<keyword evidence="4" id="KW-1185">Reference proteome</keyword>
<evidence type="ECO:0000313" key="3">
    <source>
        <dbReference type="EMBL" id="RDV15004.1"/>
    </source>
</evidence>
<dbReference type="GO" id="GO:0005976">
    <property type="term" value="P:polysaccharide metabolic process"/>
    <property type="evidence" value="ECO:0007669"/>
    <property type="project" value="InterPro"/>
</dbReference>
<dbReference type="Pfam" id="PF01050">
    <property type="entry name" value="MannoseP_isomer"/>
    <property type="match status" value="1"/>
</dbReference>
<dbReference type="OrthoDB" id="9806359at2"/>
<feature type="compositionally biased region" description="Basic and acidic residues" evidence="1">
    <location>
        <begin position="157"/>
        <end position="167"/>
    </location>
</feature>
<dbReference type="EMBL" id="QRGR01000011">
    <property type="protein sequence ID" value="RDV15004.1"/>
    <property type="molecule type" value="Genomic_DNA"/>
</dbReference>
<protein>
    <submittedName>
        <fullName evidence="3">Phosphoheptose isomerase</fullName>
    </submittedName>
</protein>
<keyword evidence="3" id="KW-0413">Isomerase</keyword>
<feature type="region of interest" description="Disordered" evidence="1">
    <location>
        <begin position="148"/>
        <end position="167"/>
    </location>
</feature>
<sequence>MPTENDKQQLFKQIEQQLTEQGFSIDKQDQTRPWGGFFVIDENQAQQFADTYFEGMSVDKLKISGKLSPKILVVAPEKRLSWQYHHRRAEIWKAVEGKVGVVTSDSDEEGELKTLEPGDYITLKQGERHRLVGLKEWGVLAEIWQHTDAESPSNEDDIVRVQDDFGR</sequence>
<comment type="caution">
    <text evidence="3">The sequence shown here is derived from an EMBL/GenBank/DDBJ whole genome shotgun (WGS) entry which is preliminary data.</text>
</comment>
<dbReference type="AlphaFoldDB" id="A0A3D8LCK0"/>
<dbReference type="SUPFAM" id="SSF51182">
    <property type="entry name" value="RmlC-like cupins"/>
    <property type="match status" value="1"/>
</dbReference>
<proteinExistence type="predicted"/>
<accession>A0A3D8LCK0</accession>
<dbReference type="InterPro" id="IPR014710">
    <property type="entry name" value="RmlC-like_jellyroll"/>
</dbReference>
<evidence type="ECO:0000259" key="2">
    <source>
        <dbReference type="Pfam" id="PF01050"/>
    </source>
</evidence>
<feature type="domain" description="Mannose-6-phosphate isomerase type II C-terminal" evidence="2">
    <location>
        <begin position="57"/>
        <end position="163"/>
    </location>
</feature>
<evidence type="ECO:0000313" key="4">
    <source>
        <dbReference type="Proteomes" id="UP000256708"/>
    </source>
</evidence>
<dbReference type="InterPro" id="IPR011051">
    <property type="entry name" value="RmlC_Cupin_sf"/>
</dbReference>